<keyword evidence="2" id="KW-1185">Reference proteome</keyword>
<proteinExistence type="predicted"/>
<dbReference type="Gene3D" id="3.40.630.30">
    <property type="match status" value="1"/>
</dbReference>
<protein>
    <recommendedName>
        <fullName evidence="3">N-acetyltransferase domain-containing protein</fullName>
    </recommendedName>
</protein>
<accession>A0ABW5A0A3</accession>
<evidence type="ECO:0000313" key="2">
    <source>
        <dbReference type="Proteomes" id="UP001597343"/>
    </source>
</evidence>
<dbReference type="EMBL" id="JBHUIO010000008">
    <property type="protein sequence ID" value="MFD2170885.1"/>
    <property type="molecule type" value="Genomic_DNA"/>
</dbReference>
<name>A0ABW5A0A3_9BACL</name>
<dbReference type="SUPFAM" id="SSF55729">
    <property type="entry name" value="Acyl-CoA N-acyltransferases (Nat)"/>
    <property type="match status" value="1"/>
</dbReference>
<gene>
    <name evidence="1" type="ORF">ACFSOY_12915</name>
</gene>
<sequence length="240" mass="27568">MKSVNKLIDSELDLIVTYHLSCFHDFPTVDYDTDTMPISHTVQLESDYEFLQDKLGISDEDKNNFTSKSIENVILAELTITEFPSEWKEEIGESWFCWLDALDGDHAVIGSRADQIEEEELYDDPFLVGSLFYVSRLDVHPFLRGREIGIKLIQYSFRNLIRNASGMIFLISKPMQSSFSKDDAIFKSSSRLAKYYERVGFTRVSKRKSKDVLMEVTVEKLLTSSFCLGSSGNYTVSKRK</sequence>
<reference evidence="2" key="1">
    <citation type="journal article" date="2019" name="Int. J. Syst. Evol. Microbiol.">
        <title>The Global Catalogue of Microorganisms (GCM) 10K type strain sequencing project: providing services to taxonomists for standard genome sequencing and annotation.</title>
        <authorList>
            <consortium name="The Broad Institute Genomics Platform"/>
            <consortium name="The Broad Institute Genome Sequencing Center for Infectious Disease"/>
            <person name="Wu L."/>
            <person name="Ma J."/>
        </authorList>
    </citation>
    <scope>NUCLEOTIDE SEQUENCE [LARGE SCALE GENOMIC DNA]</scope>
    <source>
        <strain evidence="2">CGMCC 1.13574</strain>
    </source>
</reference>
<dbReference type="Proteomes" id="UP001597343">
    <property type="component" value="Unassembled WGS sequence"/>
</dbReference>
<evidence type="ECO:0000313" key="1">
    <source>
        <dbReference type="EMBL" id="MFD2170885.1"/>
    </source>
</evidence>
<evidence type="ECO:0008006" key="3">
    <source>
        <dbReference type="Google" id="ProtNLM"/>
    </source>
</evidence>
<dbReference type="InterPro" id="IPR016181">
    <property type="entry name" value="Acyl_CoA_acyltransferase"/>
</dbReference>
<dbReference type="RefSeq" id="WP_386047252.1">
    <property type="nucleotide sequence ID" value="NZ_JBHUIO010000008.1"/>
</dbReference>
<comment type="caution">
    <text evidence="1">The sequence shown here is derived from an EMBL/GenBank/DDBJ whole genome shotgun (WGS) entry which is preliminary data.</text>
</comment>
<organism evidence="1 2">
    <name type="scientific">Tumebacillus lipolyticus</name>
    <dbReference type="NCBI Taxonomy" id="1280370"/>
    <lineage>
        <taxon>Bacteria</taxon>
        <taxon>Bacillati</taxon>
        <taxon>Bacillota</taxon>
        <taxon>Bacilli</taxon>
        <taxon>Bacillales</taxon>
        <taxon>Alicyclobacillaceae</taxon>
        <taxon>Tumebacillus</taxon>
    </lineage>
</organism>